<protein>
    <submittedName>
        <fullName evidence="2">Uncharacterized protein</fullName>
    </submittedName>
</protein>
<feature type="transmembrane region" description="Helical" evidence="1">
    <location>
        <begin position="90"/>
        <end position="109"/>
    </location>
</feature>
<dbReference type="Proteomes" id="UP000076021">
    <property type="component" value="Chromosome"/>
</dbReference>
<keyword evidence="1" id="KW-1133">Transmembrane helix</keyword>
<feature type="transmembrane region" description="Helical" evidence="1">
    <location>
        <begin position="7"/>
        <end position="25"/>
    </location>
</feature>
<dbReference type="KEGG" id="rst:ATY39_08980"/>
<accession>A0A143HCV0</accession>
<name>A0A143HCV0_9BACL</name>
<sequence length="120" mass="13556">MKILGNFIIPLFLSVLLIYDFFPSLQNIFYIPRSLLIALMLIAIVLFAIINYTNKNKEKTSVKFKVFITIYLLALTALLTVLGGHSLSGISIKNPLIWLIAIVTVLEGFKTKKQQNNILD</sequence>
<dbReference type="AlphaFoldDB" id="A0A143HCV0"/>
<keyword evidence="1" id="KW-0472">Membrane</keyword>
<evidence type="ECO:0000256" key="1">
    <source>
        <dbReference type="SAM" id="Phobius"/>
    </source>
</evidence>
<feature type="transmembrane region" description="Helical" evidence="1">
    <location>
        <begin position="64"/>
        <end position="84"/>
    </location>
</feature>
<dbReference type="RefSeq" id="WP_066788781.1">
    <property type="nucleotide sequence ID" value="NZ_CP014806.1"/>
</dbReference>
<keyword evidence="3" id="KW-1185">Reference proteome</keyword>
<feature type="transmembrane region" description="Helical" evidence="1">
    <location>
        <begin position="31"/>
        <end position="52"/>
    </location>
</feature>
<keyword evidence="1" id="KW-0812">Transmembrane</keyword>
<evidence type="ECO:0000313" key="3">
    <source>
        <dbReference type="Proteomes" id="UP000076021"/>
    </source>
</evidence>
<reference evidence="3" key="2">
    <citation type="submission" date="2016-03" db="EMBL/GenBank/DDBJ databases">
        <authorList>
            <person name="Ploux O."/>
        </authorList>
    </citation>
    <scope>NUCLEOTIDE SEQUENCE [LARGE SCALE GENOMIC DNA]</scope>
    <source>
        <strain evidence="3">PP9</strain>
    </source>
</reference>
<reference evidence="2 3" key="1">
    <citation type="journal article" date="2016" name="Genome Announc.">
        <title>Whole-Genome Sequence of Rummeliibacillus stabekisii Strain PP9 Isolated from Antarctic Soil.</title>
        <authorList>
            <person name="da Mota F.F."/>
            <person name="Vollu R.E."/>
            <person name="Jurelevicius D."/>
            <person name="Seldin L."/>
        </authorList>
    </citation>
    <scope>NUCLEOTIDE SEQUENCE [LARGE SCALE GENOMIC DNA]</scope>
    <source>
        <strain evidence="2 3">PP9</strain>
    </source>
</reference>
<proteinExistence type="predicted"/>
<dbReference type="STRING" id="241244.ATY39_08980"/>
<evidence type="ECO:0000313" key="2">
    <source>
        <dbReference type="EMBL" id="AMW99578.1"/>
    </source>
</evidence>
<dbReference type="EMBL" id="CP014806">
    <property type="protein sequence ID" value="AMW99578.1"/>
    <property type="molecule type" value="Genomic_DNA"/>
</dbReference>
<gene>
    <name evidence="2" type="ORF">ATY39_08980</name>
</gene>
<organism evidence="2 3">
    <name type="scientific">Rummeliibacillus stabekisii</name>
    <dbReference type="NCBI Taxonomy" id="241244"/>
    <lineage>
        <taxon>Bacteria</taxon>
        <taxon>Bacillati</taxon>
        <taxon>Bacillota</taxon>
        <taxon>Bacilli</taxon>
        <taxon>Bacillales</taxon>
        <taxon>Caryophanaceae</taxon>
        <taxon>Rummeliibacillus</taxon>
    </lineage>
</organism>